<dbReference type="HOGENOM" id="CLU_275936_0_0_0"/>
<feature type="region of interest" description="Disordered" evidence="2">
    <location>
        <begin position="532"/>
        <end position="568"/>
    </location>
</feature>
<evidence type="ECO:0008006" key="5">
    <source>
        <dbReference type="Google" id="ProtNLM"/>
    </source>
</evidence>
<keyword evidence="1" id="KW-0175">Coiled coil</keyword>
<dbReference type="KEGG" id="fnc:HMPREF0946_01650"/>
<dbReference type="EMBL" id="CP003700">
    <property type="protein sequence ID" value="EEU31790.1"/>
    <property type="molecule type" value="Genomic_DNA"/>
</dbReference>
<dbReference type="InterPro" id="IPR025157">
    <property type="entry name" value="Hemagglutinin_rpt"/>
</dbReference>
<dbReference type="STRING" id="469604.HMPREF0946_01650"/>
<protein>
    <recommendedName>
        <fullName evidence="5">Hemolysin</fullName>
    </recommendedName>
</protein>
<dbReference type="Pfam" id="PF13332">
    <property type="entry name" value="Fil_haemagg_2"/>
    <property type="match status" value="1"/>
</dbReference>
<dbReference type="AlphaFoldDB" id="C7XS63"/>
<evidence type="ECO:0000256" key="1">
    <source>
        <dbReference type="SAM" id="Coils"/>
    </source>
</evidence>
<dbReference type="InterPro" id="IPR032871">
    <property type="entry name" value="AHH_dom_containing"/>
</dbReference>
<feature type="compositionally biased region" description="Basic and acidic residues" evidence="2">
    <location>
        <begin position="749"/>
        <end position="774"/>
    </location>
</feature>
<evidence type="ECO:0000313" key="4">
    <source>
        <dbReference type="Proteomes" id="UP000016231"/>
    </source>
</evidence>
<dbReference type="GO" id="GO:0003824">
    <property type="term" value="F:catalytic activity"/>
    <property type="evidence" value="ECO:0007669"/>
    <property type="project" value="UniProtKB-ARBA"/>
</dbReference>
<accession>C7XS63</accession>
<reference evidence="3 4" key="1">
    <citation type="submission" date="2013-08" db="EMBL/GenBank/DDBJ databases">
        <title>The Genome Sequence of Fusobacterium sp. 3_1_36A2.</title>
        <authorList>
            <consortium name="The Broad Institute Genome Sequencing Platform"/>
            <person name="Earl A."/>
            <person name="Ward D."/>
            <person name="Feldgarden M."/>
            <person name="Gevers D."/>
            <person name="Strauss J."/>
            <person name="White A."/>
            <person name="Allen-Vercoe E."/>
            <person name="Walker B."/>
            <person name="Young S.K."/>
            <person name="Zeng Q."/>
            <person name="Gargeya S."/>
            <person name="Fitzgerald M."/>
            <person name="Haas B."/>
            <person name="Abouelleil A."/>
            <person name="Alvarado L."/>
            <person name="Arachchi H.M."/>
            <person name="Berlin A.M."/>
            <person name="Chapman S.B."/>
            <person name="Goldberg J."/>
            <person name="Griggs A."/>
            <person name="Gujja S."/>
            <person name="Hansen M."/>
            <person name="Howarth C."/>
            <person name="Imamovic A."/>
            <person name="Larimer J."/>
            <person name="McCowen C."/>
            <person name="Montmayeur A."/>
            <person name="Murphy C."/>
            <person name="Neiman D."/>
            <person name="Pearson M."/>
            <person name="Priest M."/>
            <person name="Roberts A."/>
            <person name="Saif S."/>
            <person name="Shea T."/>
            <person name="Sisk P."/>
            <person name="Sykes S."/>
            <person name="Wortman J."/>
            <person name="Nusbaum C."/>
            <person name="Birren B."/>
        </authorList>
    </citation>
    <scope>NUCLEOTIDE SEQUENCE [LARGE SCALE GENOMIC DNA]</scope>
    <source>
        <strain evidence="3 4">3_1_36A2</strain>
    </source>
</reference>
<organism evidence="3 4">
    <name type="scientific">Fusobacterium vincentii 3_1_36A2</name>
    <dbReference type="NCBI Taxonomy" id="469604"/>
    <lineage>
        <taxon>Bacteria</taxon>
        <taxon>Fusobacteriati</taxon>
        <taxon>Fusobacteriota</taxon>
        <taxon>Fusobacteriia</taxon>
        <taxon>Fusobacteriales</taxon>
        <taxon>Fusobacteriaceae</taxon>
        <taxon>Fusobacterium</taxon>
    </lineage>
</organism>
<feature type="region of interest" description="Disordered" evidence="2">
    <location>
        <begin position="749"/>
        <end position="780"/>
    </location>
</feature>
<feature type="compositionally biased region" description="Basic and acidic residues" evidence="2">
    <location>
        <begin position="532"/>
        <end position="550"/>
    </location>
</feature>
<evidence type="ECO:0000256" key="2">
    <source>
        <dbReference type="SAM" id="MobiDB-lite"/>
    </source>
</evidence>
<dbReference type="Pfam" id="PF14412">
    <property type="entry name" value="AHH"/>
    <property type="match status" value="1"/>
</dbReference>
<dbReference type="Proteomes" id="UP000016231">
    <property type="component" value="Chromosome"/>
</dbReference>
<name>C7XS63_FUSVC</name>
<gene>
    <name evidence="3" type="ORF">HMPREF0946_01650</name>
</gene>
<sequence>MKSGDILGGIASSTNTVTGLVQGLSSNITKKDGSKATLNDIKAGDFKVNNNFYANAGVNLEFNKSSSNSKSHSESGVVTTIKGKDENSSITYNNVKNIEYAGTQAKDTKFIYNNVDNITKKAVELNNYSSSSSKSSGVSAGVTINYNNGFQAEANAVNISASKSNMNTNGTNFQNGKFVNVDEVHNNTKNMTLSGFNQIGGTVTGNIQNLNIESKQNTSTTTGSTKGGSIGFAPNGMPSVSANYSQTNGERKYVDTPTTFIIGDGSNLKVGKVDNTASAIGTSGNGKLSIDEYVGHNLENVDKLKTVGGSVGLSASGINSIGINYNDRKQEGITKNTVIGNVEIGKSSGAEINKDLDSMTEVTKDRKFETNVNIESQTIKYALNPESFKKDLAKAKDEITDIGNVVENTINPKGEDSRNIFANLRAQRWVTSYNNVTGSRMEELSRQFKAGEIDEKQLKEAARDLIKGYGKDIGIDFEVVYLDEETMPKDSKGSTGSSYILDKKNKKVLIPIDVNKIGDINKLFGTLTEEVSHEKDALEGRQDKKVAEDKSNDEEGLESLGRPANDYVKNKLGEDNNSKIKLSTDGIDLTNTDVGEKVGDNTLALVEEGTFVLKTGATAEIGMATVGVSAPALVVGGAIIGAFYYASMPEEQKKQLKREISEIYEDVKKGFGSILDKESSKNLVADVIKFKLKEKGIAADVKIDEDKNGNVTYIVSPLPENMKKPKIPPFPLSEEKIFKLPPIEAPKQETWKERWEKEERDRREQKEKMDERNKPNGVPLQQEKPVTIYTISTNEAKEMYKGVQGKNKVTNIQKNLTQKEMENKKNKANSKILDEQLQNAGIEKPDYNCAAHHIVSDRTMPNATKALNDYGIDINSATNGVYLPTANADSSKVTTEVVHSGPNGKDYKDALETSIPDIVENMENVNASYNEIQAALENELNNTRAKLLTGELKINNAKFKSTTEKGKK</sequence>
<proteinExistence type="predicted"/>
<evidence type="ECO:0000313" key="3">
    <source>
        <dbReference type="EMBL" id="EEU31790.1"/>
    </source>
</evidence>
<feature type="coiled-coil region" evidence="1">
    <location>
        <begin position="919"/>
        <end position="946"/>
    </location>
</feature>
<dbReference type="eggNOG" id="COG3210">
    <property type="taxonomic scope" value="Bacteria"/>
</dbReference>